<accession>A0A853BSQ1</accession>
<sequence length="294" mass="31292">MAGPHPAPAFPRSGRGTDGPPPHPHTPRSAPEHRTPAATSRRGALLLGGALAAGALLGTTGGATAAAAAAQPWVYTRQHWLARPPVQPAQILDHAPTYIVVHHTASDNVTDYTRAHAFDLSRTIQDLHMDTNGWDDTGQQLTISRGGHIMEGRNESLNAIGHGMHVMGAHTASYNDVAVGIENEGTYITEEPTAALWASLVETCAWLCAVYGLPVSAIMGHRDFNATICPGDRLYAMLPRLREEVGARLTSSGRGRLATGDLPPRLRPPRPEVPALRSAPAPFHHGPALSPDER</sequence>
<dbReference type="CDD" id="cd06583">
    <property type="entry name" value="PGRP"/>
    <property type="match status" value="1"/>
</dbReference>
<dbReference type="Pfam" id="PF01510">
    <property type="entry name" value="Amidase_2"/>
    <property type="match status" value="1"/>
</dbReference>
<keyword evidence="6" id="KW-1185">Reference proteome</keyword>
<dbReference type="InterPro" id="IPR036505">
    <property type="entry name" value="Amidase/PGRP_sf"/>
</dbReference>
<dbReference type="InterPro" id="IPR006311">
    <property type="entry name" value="TAT_signal"/>
</dbReference>
<dbReference type="Gene3D" id="3.40.80.10">
    <property type="entry name" value="Peptidoglycan recognition protein-like"/>
    <property type="match status" value="1"/>
</dbReference>
<dbReference type="InterPro" id="IPR002502">
    <property type="entry name" value="Amidase_domain"/>
</dbReference>
<evidence type="ECO:0000256" key="1">
    <source>
        <dbReference type="ARBA" id="ARBA00007553"/>
    </source>
</evidence>
<evidence type="ECO:0000256" key="2">
    <source>
        <dbReference type="SAM" id="MobiDB-lite"/>
    </source>
</evidence>
<feature type="domain" description="Peptidoglycan recognition protein family" evidence="4">
    <location>
        <begin position="72"/>
        <end position="225"/>
    </location>
</feature>
<comment type="similarity">
    <text evidence="1">Belongs to the N-acetylmuramoyl-L-alanine amidase 2 family.</text>
</comment>
<feature type="domain" description="N-acetylmuramoyl-L-alanine amidase" evidence="3">
    <location>
        <begin position="84"/>
        <end position="231"/>
    </location>
</feature>
<evidence type="ECO:0000259" key="4">
    <source>
        <dbReference type="SMART" id="SM00701"/>
    </source>
</evidence>
<dbReference type="InterPro" id="IPR006619">
    <property type="entry name" value="PGRP_domain_met/bac"/>
</dbReference>
<dbReference type="PANTHER" id="PTHR11022:SF41">
    <property type="entry name" value="PEPTIDOGLYCAN-RECOGNITION PROTEIN LC-RELATED"/>
    <property type="match status" value="1"/>
</dbReference>
<proteinExistence type="inferred from homology"/>
<dbReference type="GO" id="GO:0009253">
    <property type="term" value="P:peptidoglycan catabolic process"/>
    <property type="evidence" value="ECO:0007669"/>
    <property type="project" value="InterPro"/>
</dbReference>
<organism evidence="5 6">
    <name type="scientific">Streptomonospora nanhaiensis</name>
    <dbReference type="NCBI Taxonomy" id="1323731"/>
    <lineage>
        <taxon>Bacteria</taxon>
        <taxon>Bacillati</taxon>
        <taxon>Actinomycetota</taxon>
        <taxon>Actinomycetes</taxon>
        <taxon>Streptosporangiales</taxon>
        <taxon>Nocardiopsidaceae</taxon>
        <taxon>Streptomonospora</taxon>
    </lineage>
</organism>
<dbReference type="SUPFAM" id="SSF55846">
    <property type="entry name" value="N-acetylmuramoyl-L-alanine amidase-like"/>
    <property type="match status" value="1"/>
</dbReference>
<dbReference type="InterPro" id="IPR015510">
    <property type="entry name" value="PGRP"/>
</dbReference>
<evidence type="ECO:0000313" key="6">
    <source>
        <dbReference type="Proteomes" id="UP000575985"/>
    </source>
</evidence>
<feature type="region of interest" description="Disordered" evidence="2">
    <location>
        <begin position="248"/>
        <end position="294"/>
    </location>
</feature>
<dbReference type="GO" id="GO:0008270">
    <property type="term" value="F:zinc ion binding"/>
    <property type="evidence" value="ECO:0007669"/>
    <property type="project" value="InterPro"/>
</dbReference>
<dbReference type="SMART" id="SM00701">
    <property type="entry name" value="PGRP"/>
    <property type="match status" value="1"/>
</dbReference>
<dbReference type="RefSeq" id="WP_372451063.1">
    <property type="nucleotide sequence ID" value="NZ_JACCFO010000001.1"/>
</dbReference>
<evidence type="ECO:0000259" key="3">
    <source>
        <dbReference type="SMART" id="SM00644"/>
    </source>
</evidence>
<dbReference type="Proteomes" id="UP000575985">
    <property type="component" value="Unassembled WGS sequence"/>
</dbReference>
<dbReference type="EMBL" id="JACCFO010000001">
    <property type="protein sequence ID" value="NYI97914.1"/>
    <property type="molecule type" value="Genomic_DNA"/>
</dbReference>
<dbReference type="PROSITE" id="PS51318">
    <property type="entry name" value="TAT"/>
    <property type="match status" value="1"/>
</dbReference>
<dbReference type="PANTHER" id="PTHR11022">
    <property type="entry name" value="PEPTIDOGLYCAN RECOGNITION PROTEIN"/>
    <property type="match status" value="1"/>
</dbReference>
<gene>
    <name evidence="5" type="ORF">HNR12_004191</name>
</gene>
<dbReference type="AlphaFoldDB" id="A0A853BSQ1"/>
<dbReference type="SMART" id="SM00644">
    <property type="entry name" value="Ami_2"/>
    <property type="match status" value="1"/>
</dbReference>
<evidence type="ECO:0000313" key="5">
    <source>
        <dbReference type="EMBL" id="NYI97914.1"/>
    </source>
</evidence>
<comment type="caution">
    <text evidence="5">The sequence shown here is derived from an EMBL/GenBank/DDBJ whole genome shotgun (WGS) entry which is preliminary data.</text>
</comment>
<dbReference type="GO" id="GO:0008745">
    <property type="term" value="F:N-acetylmuramoyl-L-alanine amidase activity"/>
    <property type="evidence" value="ECO:0007669"/>
    <property type="project" value="InterPro"/>
</dbReference>
<feature type="region of interest" description="Disordered" evidence="2">
    <location>
        <begin position="1"/>
        <end position="40"/>
    </location>
</feature>
<name>A0A853BSQ1_9ACTN</name>
<evidence type="ECO:0008006" key="7">
    <source>
        <dbReference type="Google" id="ProtNLM"/>
    </source>
</evidence>
<protein>
    <recommendedName>
        <fullName evidence="7">N-acetylmuramoyl-L-alanine amidase</fullName>
    </recommendedName>
</protein>
<reference evidence="5 6" key="1">
    <citation type="submission" date="2020-07" db="EMBL/GenBank/DDBJ databases">
        <title>Sequencing the genomes of 1000 actinobacteria strains.</title>
        <authorList>
            <person name="Klenk H.-P."/>
        </authorList>
    </citation>
    <scope>NUCLEOTIDE SEQUENCE [LARGE SCALE GENOMIC DNA]</scope>
    <source>
        <strain evidence="5 6">DSM 45927</strain>
    </source>
</reference>